<keyword evidence="1" id="KW-0175">Coiled coil</keyword>
<feature type="coiled-coil region" evidence="1">
    <location>
        <begin position="28"/>
        <end position="55"/>
    </location>
</feature>
<organism evidence="2">
    <name type="scientific">marine sediment metagenome</name>
    <dbReference type="NCBI Taxonomy" id="412755"/>
    <lineage>
        <taxon>unclassified sequences</taxon>
        <taxon>metagenomes</taxon>
        <taxon>ecological metagenomes</taxon>
    </lineage>
</organism>
<dbReference type="EMBL" id="LAZR01003120">
    <property type="protein sequence ID" value="KKN21767.1"/>
    <property type="molecule type" value="Genomic_DNA"/>
</dbReference>
<comment type="caution">
    <text evidence="2">The sequence shown here is derived from an EMBL/GenBank/DDBJ whole genome shotgun (WGS) entry which is preliminary data.</text>
</comment>
<accession>A0A0F9PB92</accession>
<reference evidence="2" key="1">
    <citation type="journal article" date="2015" name="Nature">
        <title>Complex archaea that bridge the gap between prokaryotes and eukaryotes.</title>
        <authorList>
            <person name="Spang A."/>
            <person name="Saw J.H."/>
            <person name="Jorgensen S.L."/>
            <person name="Zaremba-Niedzwiedzka K."/>
            <person name="Martijn J."/>
            <person name="Lind A.E."/>
            <person name="van Eijk R."/>
            <person name="Schleper C."/>
            <person name="Guy L."/>
            <person name="Ettema T.J."/>
        </authorList>
    </citation>
    <scope>NUCLEOTIDE SEQUENCE</scope>
</reference>
<gene>
    <name evidence="2" type="ORF">LCGC14_0921930</name>
</gene>
<protein>
    <submittedName>
        <fullName evidence="2">Uncharacterized protein</fullName>
    </submittedName>
</protein>
<evidence type="ECO:0000256" key="1">
    <source>
        <dbReference type="SAM" id="Coils"/>
    </source>
</evidence>
<proteinExistence type="predicted"/>
<sequence>MVEQERVMSEDRHPIIIETWCKTNGCRADVYRQEIRRLKDEKFALEARLSKMEEALEQIVEWSKAYPIDVFPEPDFEKVAKVLKDNGMTLDAVSASNMRHVITEVAGMATAALAQPVSEQ</sequence>
<name>A0A0F9PB92_9ZZZZ</name>
<dbReference type="AlphaFoldDB" id="A0A0F9PB92"/>
<evidence type="ECO:0000313" key="2">
    <source>
        <dbReference type="EMBL" id="KKN21767.1"/>
    </source>
</evidence>